<evidence type="ECO:0000313" key="4">
    <source>
        <dbReference type="EMBL" id="CAF3857849.1"/>
    </source>
</evidence>
<evidence type="ECO:0000313" key="3">
    <source>
        <dbReference type="EMBL" id="CAF3772665.1"/>
    </source>
</evidence>
<proteinExistence type="predicted"/>
<comment type="caution">
    <text evidence="4">The sequence shown here is derived from an EMBL/GenBank/DDBJ whole genome shotgun (WGS) entry which is preliminary data.</text>
</comment>
<feature type="non-terminal residue" evidence="4">
    <location>
        <position position="442"/>
    </location>
</feature>
<dbReference type="AlphaFoldDB" id="A0A8S2KKW2"/>
<name>A0A8S2KKW2_9BILA</name>
<feature type="compositionally biased region" description="Low complexity" evidence="2">
    <location>
        <begin position="286"/>
        <end position="302"/>
    </location>
</feature>
<gene>
    <name evidence="3" type="ORF">BYL167_LOCUS1487</name>
    <name evidence="4" type="ORF">GIL414_LOCUS4324</name>
</gene>
<evidence type="ECO:0000256" key="2">
    <source>
        <dbReference type="SAM" id="MobiDB-lite"/>
    </source>
</evidence>
<dbReference type="Proteomes" id="UP000681967">
    <property type="component" value="Unassembled WGS sequence"/>
</dbReference>
<dbReference type="EMBL" id="CAJOBH010000228">
    <property type="protein sequence ID" value="CAF3772665.1"/>
    <property type="molecule type" value="Genomic_DNA"/>
</dbReference>
<dbReference type="Proteomes" id="UP000681720">
    <property type="component" value="Unassembled WGS sequence"/>
</dbReference>
<feature type="region of interest" description="Disordered" evidence="2">
    <location>
        <begin position="283"/>
        <end position="311"/>
    </location>
</feature>
<keyword evidence="1" id="KW-0175">Coiled coil</keyword>
<feature type="coiled-coil region" evidence="1">
    <location>
        <begin position="108"/>
        <end position="209"/>
    </location>
</feature>
<evidence type="ECO:0000256" key="1">
    <source>
        <dbReference type="SAM" id="Coils"/>
    </source>
</evidence>
<sequence>LVRNELNAQIETYENKLAASTKLVEEFKRENAKITDECYLLRSEIASLKSKLHGQSGELNSEIVKSFDLRHQLGLLNEQVSLKSAELISLLTKIDSLKVEIDHVKLDRDNSQSRLIDLQMQYDKLTNTCSMYESKLNEQEERETQLKLQVQQVREMHENILQEKVRSQTEYTDAQMKVSKAEQALKDKIEELKKAARLYSQDIKELEKYGEDLREHYEKSKVVHRKNEQELNEIKSVYSKTVSDYEELQKQCSLLKTRCHHLESERLPLIAQLEFADRNLRQVKKQQQQQQQQQPVITTSTTVHHHPPTASNPILQSIENNNKSVSRLVRSPSLDMRIMRRTNEKMDDTRSLDHDDLALLLHKNQSFNNFPFQPKHLRTAYALETMDHDPDDFSASFIRKGAVMNDEQEGTNSATRQRINNENQKGSETPKASRFKNLFHRK</sequence>
<protein>
    <submittedName>
        <fullName evidence="4">Uncharacterized protein</fullName>
    </submittedName>
</protein>
<evidence type="ECO:0000313" key="5">
    <source>
        <dbReference type="Proteomes" id="UP000681720"/>
    </source>
</evidence>
<feature type="region of interest" description="Disordered" evidence="2">
    <location>
        <begin position="405"/>
        <end position="442"/>
    </location>
</feature>
<accession>A0A8S2KKW2</accession>
<dbReference type="EMBL" id="CAJOBJ010001027">
    <property type="protein sequence ID" value="CAF3857849.1"/>
    <property type="molecule type" value="Genomic_DNA"/>
</dbReference>
<feature type="compositionally biased region" description="Basic residues" evidence="2">
    <location>
        <begin position="433"/>
        <end position="442"/>
    </location>
</feature>
<reference evidence="4" key="1">
    <citation type="submission" date="2021-02" db="EMBL/GenBank/DDBJ databases">
        <authorList>
            <person name="Nowell W R."/>
        </authorList>
    </citation>
    <scope>NUCLEOTIDE SEQUENCE</scope>
</reference>
<feature type="compositionally biased region" description="Polar residues" evidence="2">
    <location>
        <begin position="410"/>
        <end position="427"/>
    </location>
</feature>
<organism evidence="4 5">
    <name type="scientific">Rotaria magnacalcarata</name>
    <dbReference type="NCBI Taxonomy" id="392030"/>
    <lineage>
        <taxon>Eukaryota</taxon>
        <taxon>Metazoa</taxon>
        <taxon>Spiralia</taxon>
        <taxon>Gnathifera</taxon>
        <taxon>Rotifera</taxon>
        <taxon>Eurotatoria</taxon>
        <taxon>Bdelloidea</taxon>
        <taxon>Philodinida</taxon>
        <taxon>Philodinidae</taxon>
        <taxon>Rotaria</taxon>
    </lineage>
</organism>
<feature type="coiled-coil region" evidence="1">
    <location>
        <begin position="3"/>
        <end position="37"/>
    </location>
</feature>